<proteinExistence type="predicted"/>
<protein>
    <recommendedName>
        <fullName evidence="2">Fungal-type protein kinase domain-containing protein</fullName>
    </recommendedName>
</protein>
<sequence length="1053" mass="117414">MLPRDGTVSSGQVIIIWNSSDEVIETIIIKPAIGGMTTPAEPPQPYPSMPELGDMLLAALKAHEMLWSRGVLHRNITFESVMALAVARHNDDPEVLEELYRSGDLCGQEGVDRTQLSSALEDHDVFADNIVRPRPDNTQVFMASDILQRIYHGQPYVHTVTVSHDLESFDWVALYAIYQHALQTLHACSAHPLHEPLRREPPHPSTYLVDRRSGVERVPAIFRGIRALMTYAATVARSERLKAFLVGVWGVDRAEDELPRAASAAQSPLAQGVQGHPNSASVVHDIGMILDAKWLEEDSDSDSDSEESDAEGVDKMDGDSAAEAEPESELDAPVRNMAYTHEDLAKKLGIFVGRTADTRLENTAEFMEFLDDPFARFSIQDDSPTESQPHFGEVLTQARVFYDDRGEVLGRLLSDHFTHFSGDPTLVDEIRHVVEAERKADLEEIRDVAQKAVEARENDEPSLETPILSAKAANRNPEEALFKPLTRIIDTIDRALSARCGAPDFAVVDRPRPLNGGALLKRPTKPVEARHLVSYMVVKNCIFDSPSLPLGKVQGNTTLSEAIEHARSLLACLPFQLYVYGIIVCGSAFWLTWTDRAGVVLSPQYSLLDDAGLRTFVRIVLSLTWELSPSELGQDPNTEYAQGHKSLNRDCYPALLVKMHMGAPGNKLGSWTTWGDPVSLPCALFGRGTSVWRIWADDRGHPAILKVAWTPVNRPSELDIYRRMKEMIEDAQMTIPGMVKLDSIAGGDVHFMLVKGTHPAEVLMTVSALRPQNTVPRNMVDMRLQRVILTDLGKPLWKYRSPEELVRAMRMALVETDADIEKTEGFLTDFEFATLPPSDSDSETEVPQTVAPYESGDMDGSMVFMASTLLQSIKDTKPEPGETVAVPRTKEHDIESFGWLFVFAVYKHALEDAAALVMMPRKHSKGLKKEFEQIFPVARGSLLGRSAESVLRARLSMLSPTGYEHIVAYIENHVRDDHPEHFASLFRLIWNKFLAGHLPTLRESTEDNLIMKYVLDQLDVARHYVQPPPPPPLTHDAVLALFDVYLKFIGKEL</sequence>
<dbReference type="AlphaFoldDB" id="A0A2G8RZI7"/>
<feature type="domain" description="Fungal-type protein kinase" evidence="2">
    <location>
        <begin position="556"/>
        <end position="812"/>
    </location>
</feature>
<dbReference type="Proteomes" id="UP000230002">
    <property type="component" value="Unassembled WGS sequence"/>
</dbReference>
<feature type="region of interest" description="Disordered" evidence="1">
    <location>
        <begin position="296"/>
        <end position="335"/>
    </location>
</feature>
<dbReference type="Pfam" id="PF17667">
    <property type="entry name" value="Pkinase_fungal"/>
    <property type="match status" value="2"/>
</dbReference>
<keyword evidence="4" id="KW-1185">Reference proteome</keyword>
<feature type="compositionally biased region" description="Acidic residues" evidence="1">
    <location>
        <begin position="297"/>
        <end position="311"/>
    </location>
</feature>
<evidence type="ECO:0000259" key="2">
    <source>
        <dbReference type="Pfam" id="PF17667"/>
    </source>
</evidence>
<dbReference type="STRING" id="1077348.A0A2G8RZI7"/>
<dbReference type="PANTHER" id="PTHR38248">
    <property type="entry name" value="FUNK1 6"/>
    <property type="match status" value="1"/>
</dbReference>
<reference evidence="3 4" key="1">
    <citation type="journal article" date="2015" name="Sci. Rep.">
        <title>Chromosome-level genome map provides insights into diverse defense mechanisms in the medicinal fungus Ganoderma sinense.</title>
        <authorList>
            <person name="Zhu Y."/>
            <person name="Xu J."/>
            <person name="Sun C."/>
            <person name="Zhou S."/>
            <person name="Xu H."/>
            <person name="Nelson D.R."/>
            <person name="Qian J."/>
            <person name="Song J."/>
            <person name="Luo H."/>
            <person name="Xiang L."/>
            <person name="Li Y."/>
            <person name="Xu Z."/>
            <person name="Ji A."/>
            <person name="Wang L."/>
            <person name="Lu S."/>
            <person name="Hayward A."/>
            <person name="Sun W."/>
            <person name="Li X."/>
            <person name="Schwartz D.C."/>
            <person name="Wang Y."/>
            <person name="Chen S."/>
        </authorList>
    </citation>
    <scope>NUCLEOTIDE SEQUENCE [LARGE SCALE GENOMIC DNA]</scope>
    <source>
        <strain evidence="3 4">ZZ0214-1</strain>
    </source>
</reference>
<name>A0A2G8RZI7_9APHY</name>
<evidence type="ECO:0000256" key="1">
    <source>
        <dbReference type="SAM" id="MobiDB-lite"/>
    </source>
</evidence>
<feature type="compositionally biased region" description="Acidic residues" evidence="1">
    <location>
        <begin position="320"/>
        <end position="330"/>
    </location>
</feature>
<evidence type="ECO:0000313" key="3">
    <source>
        <dbReference type="EMBL" id="PIL26930.1"/>
    </source>
</evidence>
<dbReference type="PANTHER" id="PTHR38248:SF2">
    <property type="entry name" value="FUNK1 11"/>
    <property type="match status" value="1"/>
</dbReference>
<organism evidence="3 4">
    <name type="scientific">Ganoderma sinense ZZ0214-1</name>
    <dbReference type="NCBI Taxonomy" id="1077348"/>
    <lineage>
        <taxon>Eukaryota</taxon>
        <taxon>Fungi</taxon>
        <taxon>Dikarya</taxon>
        <taxon>Basidiomycota</taxon>
        <taxon>Agaricomycotina</taxon>
        <taxon>Agaricomycetes</taxon>
        <taxon>Polyporales</taxon>
        <taxon>Polyporaceae</taxon>
        <taxon>Ganoderma</taxon>
    </lineage>
</organism>
<feature type="domain" description="Fungal-type protein kinase" evidence="2">
    <location>
        <begin position="47"/>
        <end position="175"/>
    </location>
</feature>
<dbReference type="OrthoDB" id="3271155at2759"/>
<dbReference type="InterPro" id="IPR040976">
    <property type="entry name" value="Pkinase_fungal"/>
</dbReference>
<dbReference type="EMBL" id="AYKW01000034">
    <property type="protein sequence ID" value="PIL26930.1"/>
    <property type="molecule type" value="Genomic_DNA"/>
</dbReference>
<gene>
    <name evidence="3" type="ORF">GSI_10068</name>
</gene>
<evidence type="ECO:0000313" key="4">
    <source>
        <dbReference type="Proteomes" id="UP000230002"/>
    </source>
</evidence>
<accession>A0A2G8RZI7</accession>
<comment type="caution">
    <text evidence="3">The sequence shown here is derived from an EMBL/GenBank/DDBJ whole genome shotgun (WGS) entry which is preliminary data.</text>
</comment>